<protein>
    <submittedName>
        <fullName evidence="2">Nucleotidyltransferase family protein</fullName>
    </submittedName>
</protein>
<evidence type="ECO:0000313" key="2">
    <source>
        <dbReference type="EMBL" id="NHE56087.1"/>
    </source>
</evidence>
<feature type="domain" description="MobA-like NTP transferase" evidence="1">
    <location>
        <begin position="6"/>
        <end position="167"/>
    </location>
</feature>
<dbReference type="PANTHER" id="PTHR43777:SF1">
    <property type="entry name" value="MOLYBDENUM COFACTOR CYTIDYLYLTRANSFERASE"/>
    <property type="match status" value="1"/>
</dbReference>
<name>A0ABX0H6N1_9BACT</name>
<dbReference type="InterPro" id="IPR025877">
    <property type="entry name" value="MobA-like_NTP_Trfase"/>
</dbReference>
<evidence type="ECO:0000259" key="1">
    <source>
        <dbReference type="Pfam" id="PF12804"/>
    </source>
</evidence>
<organism evidence="2 3">
    <name type="scientific">Cyclobacterium plantarum</name>
    <dbReference type="NCBI Taxonomy" id="2716263"/>
    <lineage>
        <taxon>Bacteria</taxon>
        <taxon>Pseudomonadati</taxon>
        <taxon>Bacteroidota</taxon>
        <taxon>Cytophagia</taxon>
        <taxon>Cytophagales</taxon>
        <taxon>Cyclobacteriaceae</taxon>
        <taxon>Cyclobacterium</taxon>
    </lineage>
</organism>
<dbReference type="Gene3D" id="3.90.550.10">
    <property type="entry name" value="Spore Coat Polysaccharide Biosynthesis Protein SpsA, Chain A"/>
    <property type="match status" value="1"/>
</dbReference>
<dbReference type="EMBL" id="JAANYN010000002">
    <property type="protein sequence ID" value="NHE56087.1"/>
    <property type="molecule type" value="Genomic_DNA"/>
</dbReference>
<accession>A0ABX0H6N1</accession>
<dbReference type="PANTHER" id="PTHR43777">
    <property type="entry name" value="MOLYBDENUM COFACTOR CYTIDYLYLTRANSFERASE"/>
    <property type="match status" value="1"/>
</dbReference>
<dbReference type="Proteomes" id="UP000649799">
    <property type="component" value="Unassembled WGS sequence"/>
</dbReference>
<sequence>MENTAAIILSAGNSSRLGKPKQLLKYKGKTLIERAILTAQNTGFHPIIVVTGAYKNEIEQQISHLGTVIVENPDWKLGMGTSVSLGIKMLQKSAKAKLALIMLSDQPFVEKKHLDELIRVKNQHEKKIVASLYKNRLGVPVLFDQSCFASLEKLKGPEGARKIINSEDDHTASVPFDLGNIDIDTLKDYEALLAGNLAHFD</sequence>
<dbReference type="InterPro" id="IPR029044">
    <property type="entry name" value="Nucleotide-diphossugar_trans"/>
</dbReference>
<dbReference type="SUPFAM" id="SSF53448">
    <property type="entry name" value="Nucleotide-diphospho-sugar transferases"/>
    <property type="match status" value="1"/>
</dbReference>
<dbReference type="RefSeq" id="WP_166143628.1">
    <property type="nucleotide sequence ID" value="NZ_JAANYN010000002.1"/>
</dbReference>
<proteinExistence type="predicted"/>
<comment type="caution">
    <text evidence="2">The sequence shown here is derived from an EMBL/GenBank/DDBJ whole genome shotgun (WGS) entry which is preliminary data.</text>
</comment>
<keyword evidence="3" id="KW-1185">Reference proteome</keyword>
<evidence type="ECO:0000313" key="3">
    <source>
        <dbReference type="Proteomes" id="UP000649799"/>
    </source>
</evidence>
<dbReference type="Pfam" id="PF12804">
    <property type="entry name" value="NTP_transf_3"/>
    <property type="match status" value="1"/>
</dbReference>
<dbReference type="CDD" id="cd04182">
    <property type="entry name" value="GT_2_like_f"/>
    <property type="match status" value="1"/>
</dbReference>
<gene>
    <name evidence="2" type="ORF">G9Q97_04585</name>
</gene>
<reference evidence="2 3" key="1">
    <citation type="submission" date="2020-03" db="EMBL/GenBank/DDBJ databases">
        <title>Cyclobacterium plantarum sp. nov., a marine bacterium isolated from a coastal-marine wetland.</title>
        <authorList>
            <person name="Sanchez-Porro C."/>
            <person name="Ventosa A."/>
            <person name="Amoozegar M."/>
        </authorList>
    </citation>
    <scope>NUCLEOTIDE SEQUENCE [LARGE SCALE GENOMIC DNA]</scope>
    <source>
        <strain evidence="2 3">GBPx2</strain>
    </source>
</reference>